<proteinExistence type="inferred from homology"/>
<dbReference type="PANTHER" id="PTHR33099:SF7">
    <property type="entry name" value="MYND-TYPE DOMAIN-CONTAINING PROTEIN"/>
    <property type="match status" value="1"/>
</dbReference>
<evidence type="ECO:0000313" key="4">
    <source>
        <dbReference type="EMBL" id="GAQ81551.1"/>
    </source>
</evidence>
<feature type="compositionally biased region" description="Polar residues" evidence="2">
    <location>
        <begin position="424"/>
        <end position="436"/>
    </location>
</feature>
<dbReference type="PANTHER" id="PTHR33099">
    <property type="entry name" value="FE2OG DIOXYGENASE DOMAIN-CONTAINING PROTEIN"/>
    <property type="match status" value="1"/>
</dbReference>
<dbReference type="InterPro" id="IPR005123">
    <property type="entry name" value="Oxoglu/Fe-dep_dioxygenase_dom"/>
</dbReference>
<feature type="domain" description="Fe2OG dioxygenase" evidence="3">
    <location>
        <begin position="123"/>
        <end position="220"/>
    </location>
</feature>
<feature type="compositionally biased region" description="Polar residues" evidence="2">
    <location>
        <begin position="404"/>
        <end position="413"/>
    </location>
</feature>
<accession>A0A1Y1HX52</accession>
<dbReference type="Pfam" id="PF13640">
    <property type="entry name" value="2OG-FeII_Oxy_3"/>
    <property type="match status" value="1"/>
</dbReference>
<feature type="region of interest" description="Disordered" evidence="2">
    <location>
        <begin position="400"/>
        <end position="451"/>
    </location>
</feature>
<protein>
    <recommendedName>
        <fullName evidence="3">Fe2OG dioxygenase domain-containing protein</fullName>
    </recommendedName>
</protein>
<evidence type="ECO:0000259" key="3">
    <source>
        <dbReference type="PROSITE" id="PS51471"/>
    </source>
</evidence>
<reference evidence="4 5" key="1">
    <citation type="journal article" date="2014" name="Nat. Commun.">
        <title>Klebsormidium flaccidum genome reveals primary factors for plant terrestrial adaptation.</title>
        <authorList>
            <person name="Hori K."/>
            <person name="Maruyama F."/>
            <person name="Fujisawa T."/>
            <person name="Togashi T."/>
            <person name="Yamamoto N."/>
            <person name="Seo M."/>
            <person name="Sato S."/>
            <person name="Yamada T."/>
            <person name="Mori H."/>
            <person name="Tajima N."/>
            <person name="Moriyama T."/>
            <person name="Ikeuchi M."/>
            <person name="Watanabe M."/>
            <person name="Wada H."/>
            <person name="Kobayashi K."/>
            <person name="Saito M."/>
            <person name="Masuda T."/>
            <person name="Sasaki-Sekimoto Y."/>
            <person name="Mashiguchi K."/>
            <person name="Awai K."/>
            <person name="Shimojima M."/>
            <person name="Masuda S."/>
            <person name="Iwai M."/>
            <person name="Nobusawa T."/>
            <person name="Narise T."/>
            <person name="Kondo S."/>
            <person name="Saito H."/>
            <person name="Sato R."/>
            <person name="Murakawa M."/>
            <person name="Ihara Y."/>
            <person name="Oshima-Yamada Y."/>
            <person name="Ohtaka K."/>
            <person name="Satoh M."/>
            <person name="Sonobe K."/>
            <person name="Ishii M."/>
            <person name="Ohtani R."/>
            <person name="Kanamori-Sato M."/>
            <person name="Honoki R."/>
            <person name="Miyazaki D."/>
            <person name="Mochizuki H."/>
            <person name="Umetsu J."/>
            <person name="Higashi K."/>
            <person name="Shibata D."/>
            <person name="Kamiya Y."/>
            <person name="Sato N."/>
            <person name="Nakamura Y."/>
            <person name="Tabata S."/>
            <person name="Ida S."/>
            <person name="Kurokawa K."/>
            <person name="Ohta H."/>
        </authorList>
    </citation>
    <scope>NUCLEOTIDE SEQUENCE [LARGE SCALE GENOMIC DNA]</scope>
    <source>
        <strain evidence="4 5">NIES-2285</strain>
    </source>
</reference>
<sequence>MAQEENTYRAQLLSALKSIPRSGSYAAGGILKTCLPGLCVPALGGGGQVALPLLPSQAKELASICNAAPFGRKEATIYDENVRKCLQLGPKQIVLRNPEWHLMVDRLANGELRKRLGLPENLKVVPELYKLLLYEVGGRFTPHRDTEKAAGMFATLVIVLPSPHAGGELLVRHAGNEERFDFGSQGLFNMFYASFYADCEHEILPVREGYRLALVYNLIGQGPMRSLTPADNSRSVQKILKAITAWLQDPDAPQKLVIPLEHQYCEQSFSFDKLKGKDCAAADVLRQAAVKAPQGIRIQCYLGMLKKTESGPAEVHYGDDEGCLVDVEDSETELTNIVAPSEDDRVPDFTFDESELLPEDYLECDGLEWTNGKVQEATGNAGCTMERWYHQVALIIWPTRRKPSAQQKGSTPQGHVLKERETNARTLPNNAATSSHPPEKRPRILIDLGDD</sequence>
<keyword evidence="5" id="KW-1185">Reference proteome</keyword>
<keyword evidence="1" id="KW-0479">Metal-binding</keyword>
<keyword evidence="1" id="KW-0560">Oxidoreductase</keyword>
<organism evidence="4 5">
    <name type="scientific">Klebsormidium nitens</name>
    <name type="common">Green alga</name>
    <name type="synonym">Ulothrix nitens</name>
    <dbReference type="NCBI Taxonomy" id="105231"/>
    <lineage>
        <taxon>Eukaryota</taxon>
        <taxon>Viridiplantae</taxon>
        <taxon>Streptophyta</taxon>
        <taxon>Klebsormidiophyceae</taxon>
        <taxon>Klebsormidiales</taxon>
        <taxon>Klebsormidiaceae</taxon>
        <taxon>Klebsormidium</taxon>
    </lineage>
</organism>
<evidence type="ECO:0000313" key="5">
    <source>
        <dbReference type="Proteomes" id="UP000054558"/>
    </source>
</evidence>
<dbReference type="Gene3D" id="2.60.120.620">
    <property type="entry name" value="q2cbj1_9rhob like domain"/>
    <property type="match status" value="1"/>
</dbReference>
<evidence type="ECO:0000256" key="1">
    <source>
        <dbReference type="RuleBase" id="RU003682"/>
    </source>
</evidence>
<dbReference type="AlphaFoldDB" id="A0A1Y1HX52"/>
<evidence type="ECO:0000256" key="2">
    <source>
        <dbReference type="SAM" id="MobiDB-lite"/>
    </source>
</evidence>
<dbReference type="InterPro" id="IPR044862">
    <property type="entry name" value="Pro_4_hyd_alph_FE2OG_OXY"/>
</dbReference>
<dbReference type="Proteomes" id="UP000054558">
    <property type="component" value="Unassembled WGS sequence"/>
</dbReference>
<dbReference type="OMA" id="HRICLAY"/>
<name>A0A1Y1HX52_KLENI</name>
<dbReference type="GO" id="GO:0046872">
    <property type="term" value="F:metal ion binding"/>
    <property type="evidence" value="ECO:0007669"/>
    <property type="project" value="UniProtKB-KW"/>
</dbReference>
<dbReference type="OrthoDB" id="542426at2759"/>
<comment type="similarity">
    <text evidence="1">Belongs to the iron/ascorbate-dependent oxidoreductase family.</text>
</comment>
<dbReference type="EMBL" id="DF237032">
    <property type="protein sequence ID" value="GAQ81551.1"/>
    <property type="molecule type" value="Genomic_DNA"/>
</dbReference>
<gene>
    <name evidence="4" type="ORF">KFL_000830330</name>
</gene>
<keyword evidence="1" id="KW-0408">Iron</keyword>
<dbReference type="GO" id="GO:0016491">
    <property type="term" value="F:oxidoreductase activity"/>
    <property type="evidence" value="ECO:0007669"/>
    <property type="project" value="UniProtKB-KW"/>
</dbReference>
<dbReference type="PROSITE" id="PS51471">
    <property type="entry name" value="FE2OG_OXY"/>
    <property type="match status" value="1"/>
</dbReference>